<feature type="domain" description="GST C-terminal" evidence="2">
    <location>
        <begin position="94"/>
        <end position="223"/>
    </location>
</feature>
<evidence type="ECO:0000259" key="1">
    <source>
        <dbReference type="PROSITE" id="PS50404"/>
    </source>
</evidence>
<dbReference type="InterPro" id="IPR004045">
    <property type="entry name" value="Glutathione_S-Trfase_N"/>
</dbReference>
<dbReference type="InterPro" id="IPR036282">
    <property type="entry name" value="Glutathione-S-Trfase_C_sf"/>
</dbReference>
<dbReference type="PANTHER" id="PTHR43969">
    <property type="entry name" value="GLUTATHIONE S TRANSFERASE D10, ISOFORM A-RELATED"/>
    <property type="match status" value="1"/>
</dbReference>
<dbReference type="SFLD" id="SFLDS00019">
    <property type="entry name" value="Glutathione_Transferase_(cytos"/>
    <property type="match status" value="1"/>
</dbReference>
<dbReference type="Proteomes" id="UP000095300">
    <property type="component" value="Unassembled WGS sequence"/>
</dbReference>
<dbReference type="SUPFAM" id="SSF52833">
    <property type="entry name" value="Thioredoxin-like"/>
    <property type="match status" value="1"/>
</dbReference>
<feature type="domain" description="GST N-terminal" evidence="1">
    <location>
        <begin position="3"/>
        <end position="85"/>
    </location>
</feature>
<dbReference type="SUPFAM" id="SSF47616">
    <property type="entry name" value="GST C-terminal domain-like"/>
    <property type="match status" value="1"/>
</dbReference>
<dbReference type="InterPro" id="IPR004046">
    <property type="entry name" value="GST_C"/>
</dbReference>
<dbReference type="SFLD" id="SFLDG00358">
    <property type="entry name" value="Main_(cytGST)"/>
    <property type="match status" value="1"/>
</dbReference>
<reference evidence="3" key="1">
    <citation type="submission" date="2020-05" db="UniProtKB">
        <authorList>
            <consortium name="EnsemblMetazoa"/>
        </authorList>
    </citation>
    <scope>IDENTIFICATION</scope>
    <source>
        <strain evidence="3">USDA</strain>
    </source>
</reference>
<protein>
    <submittedName>
        <fullName evidence="3">Uncharacterized protein</fullName>
    </submittedName>
</protein>
<organism evidence="3 4">
    <name type="scientific">Stomoxys calcitrans</name>
    <name type="common">Stable fly</name>
    <name type="synonym">Conops calcitrans</name>
    <dbReference type="NCBI Taxonomy" id="35570"/>
    <lineage>
        <taxon>Eukaryota</taxon>
        <taxon>Metazoa</taxon>
        <taxon>Ecdysozoa</taxon>
        <taxon>Arthropoda</taxon>
        <taxon>Hexapoda</taxon>
        <taxon>Insecta</taxon>
        <taxon>Pterygota</taxon>
        <taxon>Neoptera</taxon>
        <taxon>Endopterygota</taxon>
        <taxon>Diptera</taxon>
        <taxon>Brachycera</taxon>
        <taxon>Muscomorpha</taxon>
        <taxon>Muscoidea</taxon>
        <taxon>Muscidae</taxon>
        <taxon>Stomoxys</taxon>
    </lineage>
</organism>
<dbReference type="GO" id="GO:0004364">
    <property type="term" value="F:glutathione transferase activity"/>
    <property type="evidence" value="ECO:0007669"/>
    <property type="project" value="TreeGrafter"/>
</dbReference>
<dbReference type="STRING" id="35570.A0A1I8P9F8"/>
<gene>
    <name evidence="3" type="primary">106089181</name>
</gene>
<dbReference type="InterPro" id="IPR010987">
    <property type="entry name" value="Glutathione-S-Trfase_C-like"/>
</dbReference>
<dbReference type="KEGG" id="scac:106089181"/>
<dbReference type="AlphaFoldDB" id="A0A1I8P9F8"/>
<dbReference type="Gene3D" id="1.20.1050.10">
    <property type="match status" value="1"/>
</dbReference>
<dbReference type="Pfam" id="PF13417">
    <property type="entry name" value="GST_N_3"/>
    <property type="match status" value="1"/>
</dbReference>
<dbReference type="Gene3D" id="3.40.30.10">
    <property type="entry name" value="Glutaredoxin"/>
    <property type="match status" value="1"/>
</dbReference>
<evidence type="ECO:0000259" key="2">
    <source>
        <dbReference type="PROSITE" id="PS50405"/>
    </source>
</evidence>
<dbReference type="PROSITE" id="PS50404">
    <property type="entry name" value="GST_NTER"/>
    <property type="match status" value="1"/>
</dbReference>
<dbReference type="PANTHER" id="PTHR43969:SF4">
    <property type="entry name" value="FI01423P-RELATED"/>
    <property type="match status" value="1"/>
</dbReference>
<dbReference type="GO" id="GO:0006749">
    <property type="term" value="P:glutathione metabolic process"/>
    <property type="evidence" value="ECO:0007669"/>
    <property type="project" value="TreeGrafter"/>
</dbReference>
<keyword evidence="4" id="KW-1185">Reference proteome</keyword>
<dbReference type="OrthoDB" id="2309723at2759"/>
<dbReference type="PROSITE" id="PS50405">
    <property type="entry name" value="GST_CTER"/>
    <property type="match status" value="1"/>
</dbReference>
<sequence>MASKPVLYGSLTSPTVNAVVIALRALDVDYELRDVKPLKGENLTEEYLNKNPTGTIPALETEDHQFIGDSHAIISYVADRYAKEGADDSLYPRDFYKRAKVHQLQHFANSVMFATCVKPAFRPLFSRLTNKVPEETVKAINEAFDMMQRFLNKNKWAAADHVTIADFSCITCIFALYYLKPFTAESHPRLMDWYQRMMDIPYVNETLYSDTMKGTLQFLDKYVIKA</sequence>
<dbReference type="InterPro" id="IPR040079">
    <property type="entry name" value="Glutathione_S-Trfase"/>
</dbReference>
<evidence type="ECO:0000313" key="3">
    <source>
        <dbReference type="EnsemblMetazoa" id="SCAU005999-PA"/>
    </source>
</evidence>
<dbReference type="VEuPathDB" id="VectorBase:SCAU005999"/>
<name>A0A1I8P9F8_STOCA</name>
<dbReference type="EnsemblMetazoa" id="SCAU005999-RA">
    <property type="protein sequence ID" value="SCAU005999-PA"/>
    <property type="gene ID" value="SCAU005999"/>
</dbReference>
<dbReference type="Pfam" id="PF00043">
    <property type="entry name" value="GST_C"/>
    <property type="match status" value="1"/>
</dbReference>
<dbReference type="InterPro" id="IPR036249">
    <property type="entry name" value="Thioredoxin-like_sf"/>
</dbReference>
<accession>A0A1I8P9F8</accession>
<evidence type="ECO:0000313" key="4">
    <source>
        <dbReference type="Proteomes" id="UP000095300"/>
    </source>
</evidence>
<proteinExistence type="predicted"/>
<dbReference type="FunFam" id="1.20.1050.10:FF:000007">
    <property type="entry name" value="Glutathione S-transferase 1-1"/>
    <property type="match status" value="1"/>
</dbReference>